<dbReference type="EMBL" id="CALNXJ010000004">
    <property type="protein sequence ID" value="CAH3037812.1"/>
    <property type="molecule type" value="Genomic_DNA"/>
</dbReference>
<dbReference type="SUPFAM" id="SSF47986">
    <property type="entry name" value="DEATH domain"/>
    <property type="match status" value="4"/>
</dbReference>
<evidence type="ECO:0000313" key="4">
    <source>
        <dbReference type="EMBL" id="CAH3037812.1"/>
    </source>
</evidence>
<feature type="domain" description="Death" evidence="2">
    <location>
        <begin position="531"/>
        <end position="599"/>
    </location>
</feature>
<proteinExistence type="predicted"/>
<dbReference type="InterPro" id="IPR000488">
    <property type="entry name" value="Death_dom"/>
</dbReference>
<dbReference type="Gene3D" id="1.10.533.10">
    <property type="entry name" value="Death Domain, Fas"/>
    <property type="match status" value="4"/>
</dbReference>
<accession>A0AAU9VS50</accession>
<dbReference type="Pfam" id="PF02338">
    <property type="entry name" value="OTU"/>
    <property type="match status" value="1"/>
</dbReference>
<gene>
    <name evidence="4" type="ORF">PMEA_00021369</name>
</gene>
<evidence type="ECO:0000313" key="5">
    <source>
        <dbReference type="Proteomes" id="UP001159428"/>
    </source>
</evidence>
<name>A0AAU9VS50_9CNID</name>
<protein>
    <recommendedName>
        <fullName evidence="6">OTU domain-containing protein</fullName>
    </recommendedName>
</protein>
<dbReference type="Pfam" id="PF00531">
    <property type="entry name" value="Death"/>
    <property type="match status" value="2"/>
</dbReference>
<dbReference type="InterPro" id="IPR050704">
    <property type="entry name" value="Peptidase_C85-like"/>
</dbReference>
<comment type="caution">
    <text evidence="4">The sequence shown here is derived from an EMBL/GenBank/DDBJ whole genome shotgun (WGS) entry which is preliminary data.</text>
</comment>
<feature type="domain" description="OTU" evidence="3">
    <location>
        <begin position="650"/>
        <end position="786"/>
    </location>
</feature>
<sequence>MASSPMSVHDPMGNSHNRGRTKTKQVIEKEGASTFNSRDENECAEEIDDGGLRDFQKSKLKRQEVMKNLTDVIKPKLDVRKEGYVEEEKSNQTVHGTSNGKPSSDQCQSILNAALEAQQRNLHKNHASTQDTVSSDDGRDPGSTFDDGHEQQSGLNQANGTCDVADGADHSIHDLELRESYTPNSLGQGTGSFTSCQNKPDTNPSTNTNCENEAAESIRKTPAQRKTPEEQNDYSRTSSAPPMPQSKIESRTPETAQIVPSANPKGLGEDGKEKKVFEKKEEGNAAAQQSTGHEQLKMLEVIKEDSELLEKLSKYLDHEMRVIRCWKHLAHVLGVPSDETREFEMYSEYSPTEDLFVYLTEVWRPELEVEELKQKLQKIHRNDLIESLNTGLFKDNMKVGHLISGETKFIKLLSPKLDINSRTIGNWRSLASEFGITKQVAEKFGLRGSGPSAALFRYIASTEKLRDLTMLKLHDHFEGMGRKDLVNLLKKEFENKNIEGSMFVRNVVIDESPLLTEIGDRLNKDIRAIKNWRNLAYRLKIPPETYKAFDSSKAEAKSPTKMMFAWLARWKPNLSVGDLLEGIKKIDRYDVVELVTKEAEIVFQKKEHGNAAAQQSTAKQLSDLVQMHLEKDKEKCSISNLAKKAATEGFVIQDNDGGGNCMFHALSRQLEIILGLQIFHGDLRNEIVEYLKNHRKLPKVGDLFSFIYDKKSWREFLDCMAEDGTWGNHVVLVAAANRYGTPIRVISSVTDHEDIWVTPSSASSQDTEPLVLGHVFECHYVSLEPKSMSAIGGNFQASFENRPFSTKSEYGQLSFGSTYQQHQQCYQQGLALNQPEETCRSPGPFQSQRNYLSNGSFISSGSRVPFFEEERLAIKVRQLPVGVYCKICMKLSVKRNITFDDFRMVAEKLGMDRDTMEFLGQQSNPADVMFTQFGRNLQVNGLIRILHEMERFDIAAVLEDWVVTGNFNQS</sequence>
<evidence type="ECO:0000259" key="2">
    <source>
        <dbReference type="PROSITE" id="PS50017"/>
    </source>
</evidence>
<dbReference type="GO" id="GO:0004843">
    <property type="term" value="F:cysteine-type deubiquitinase activity"/>
    <property type="evidence" value="ECO:0007669"/>
    <property type="project" value="TreeGrafter"/>
</dbReference>
<feature type="compositionally biased region" description="Polar residues" evidence="1">
    <location>
        <begin position="151"/>
        <end position="160"/>
    </location>
</feature>
<evidence type="ECO:0008006" key="6">
    <source>
        <dbReference type="Google" id="ProtNLM"/>
    </source>
</evidence>
<dbReference type="InterPro" id="IPR038765">
    <property type="entry name" value="Papain-like_cys_pep_sf"/>
</dbReference>
<dbReference type="PROSITE" id="PS50802">
    <property type="entry name" value="OTU"/>
    <property type="match status" value="1"/>
</dbReference>
<dbReference type="PANTHER" id="PTHR12419">
    <property type="entry name" value="OTU DOMAIN CONTAINING PROTEIN"/>
    <property type="match status" value="1"/>
</dbReference>
<feature type="region of interest" description="Disordered" evidence="1">
    <location>
        <begin position="181"/>
        <end position="271"/>
    </location>
</feature>
<keyword evidence="5" id="KW-1185">Reference proteome</keyword>
<dbReference type="SUPFAM" id="SSF54001">
    <property type="entry name" value="Cysteine proteinases"/>
    <property type="match status" value="1"/>
</dbReference>
<dbReference type="PANTHER" id="PTHR12419:SF11">
    <property type="entry name" value="OTU DOMAIN-CONTAINING PROTEIN DDB_G0284757"/>
    <property type="match status" value="1"/>
</dbReference>
<dbReference type="InterPro" id="IPR003323">
    <property type="entry name" value="OTU_dom"/>
</dbReference>
<dbReference type="SMART" id="SM00005">
    <property type="entry name" value="DEATH"/>
    <property type="match status" value="3"/>
</dbReference>
<organism evidence="4 5">
    <name type="scientific">Pocillopora meandrina</name>
    <dbReference type="NCBI Taxonomy" id="46732"/>
    <lineage>
        <taxon>Eukaryota</taxon>
        <taxon>Metazoa</taxon>
        <taxon>Cnidaria</taxon>
        <taxon>Anthozoa</taxon>
        <taxon>Hexacorallia</taxon>
        <taxon>Scleractinia</taxon>
        <taxon>Astrocoeniina</taxon>
        <taxon>Pocilloporidae</taxon>
        <taxon>Pocillopora</taxon>
    </lineage>
</organism>
<dbReference type="PROSITE" id="PS50017">
    <property type="entry name" value="DEATH_DOMAIN"/>
    <property type="match status" value="2"/>
</dbReference>
<evidence type="ECO:0000256" key="1">
    <source>
        <dbReference type="SAM" id="MobiDB-lite"/>
    </source>
</evidence>
<dbReference type="Gene3D" id="3.90.70.80">
    <property type="match status" value="1"/>
</dbReference>
<dbReference type="GO" id="GO:0007165">
    <property type="term" value="P:signal transduction"/>
    <property type="evidence" value="ECO:0007669"/>
    <property type="project" value="InterPro"/>
</dbReference>
<feature type="domain" description="Death" evidence="2">
    <location>
        <begin position="326"/>
        <end position="392"/>
    </location>
</feature>
<dbReference type="InterPro" id="IPR011029">
    <property type="entry name" value="DEATH-like_dom_sf"/>
</dbReference>
<reference evidence="4 5" key="1">
    <citation type="submission" date="2022-05" db="EMBL/GenBank/DDBJ databases">
        <authorList>
            <consortium name="Genoscope - CEA"/>
            <person name="William W."/>
        </authorList>
    </citation>
    <scope>NUCLEOTIDE SEQUENCE [LARGE SCALE GENOMIC DNA]</scope>
</reference>
<feature type="region of interest" description="Disordered" evidence="1">
    <location>
        <begin position="1"/>
        <end position="51"/>
    </location>
</feature>
<feature type="compositionally biased region" description="Basic and acidic residues" evidence="1">
    <location>
        <begin position="136"/>
        <end position="150"/>
    </location>
</feature>
<feature type="compositionally biased region" description="Basic and acidic residues" evidence="1">
    <location>
        <begin position="25"/>
        <end position="41"/>
    </location>
</feature>
<dbReference type="CDD" id="cd22758">
    <property type="entry name" value="OTU_232R-like"/>
    <property type="match status" value="1"/>
</dbReference>
<feature type="compositionally biased region" description="Polar residues" evidence="1">
    <location>
        <begin position="91"/>
        <end position="111"/>
    </location>
</feature>
<dbReference type="Proteomes" id="UP001159428">
    <property type="component" value="Unassembled WGS sequence"/>
</dbReference>
<feature type="region of interest" description="Disordered" evidence="1">
    <location>
        <begin position="80"/>
        <end position="167"/>
    </location>
</feature>
<evidence type="ECO:0000259" key="3">
    <source>
        <dbReference type="PROSITE" id="PS50802"/>
    </source>
</evidence>
<feature type="compositionally biased region" description="Polar residues" evidence="1">
    <location>
        <begin position="181"/>
        <end position="211"/>
    </location>
</feature>
<dbReference type="GO" id="GO:0016579">
    <property type="term" value="P:protein deubiquitination"/>
    <property type="evidence" value="ECO:0007669"/>
    <property type="project" value="TreeGrafter"/>
</dbReference>
<dbReference type="AlphaFoldDB" id="A0AAU9VS50"/>
<feature type="compositionally biased region" description="Basic and acidic residues" evidence="1">
    <location>
        <begin position="80"/>
        <end position="90"/>
    </location>
</feature>